<evidence type="ECO:0000313" key="1">
    <source>
        <dbReference type="EMBL" id="RCV23905.1"/>
    </source>
</evidence>
<dbReference type="AlphaFoldDB" id="A0A368R134"/>
<sequence length="119" mass="13178">MRPQETGRACVRSLTRGMGSTKRKLEKLRGAARQQVGRLAIIAACVALLLCGAAGGCCCGCRQKNLAEARGCSEFHRKFHVQRRERGCYISVGTAWDLRIIYRGWGLVRMVGLLARLKN</sequence>
<accession>A0A368R134</accession>
<protein>
    <submittedName>
        <fullName evidence="1">Uncharacterized protein</fullName>
    </submittedName>
</protein>
<proteinExistence type="predicted"/>
<reference evidence="1" key="2">
    <citation type="submission" date="2015-07" db="EMBL/GenBank/DDBJ databases">
        <authorList>
            <person name="Noorani M."/>
        </authorList>
    </citation>
    <scope>NUCLEOTIDE SEQUENCE</scope>
    <source>
        <strain evidence="1">Yugu1</strain>
    </source>
</reference>
<organism evidence="1">
    <name type="scientific">Setaria italica</name>
    <name type="common">Foxtail millet</name>
    <name type="synonym">Panicum italicum</name>
    <dbReference type="NCBI Taxonomy" id="4555"/>
    <lineage>
        <taxon>Eukaryota</taxon>
        <taxon>Viridiplantae</taxon>
        <taxon>Streptophyta</taxon>
        <taxon>Embryophyta</taxon>
        <taxon>Tracheophyta</taxon>
        <taxon>Spermatophyta</taxon>
        <taxon>Magnoliopsida</taxon>
        <taxon>Liliopsida</taxon>
        <taxon>Poales</taxon>
        <taxon>Poaceae</taxon>
        <taxon>PACMAD clade</taxon>
        <taxon>Panicoideae</taxon>
        <taxon>Panicodae</taxon>
        <taxon>Paniceae</taxon>
        <taxon>Cenchrinae</taxon>
        <taxon>Setaria</taxon>
    </lineage>
</organism>
<reference evidence="1" key="1">
    <citation type="journal article" date="2012" name="Nat. Biotechnol.">
        <title>Reference genome sequence of the model plant Setaria.</title>
        <authorList>
            <person name="Bennetzen J.L."/>
            <person name="Schmutz J."/>
            <person name="Wang H."/>
            <person name="Percifield R."/>
            <person name="Hawkins J."/>
            <person name="Pontaroli A.C."/>
            <person name="Estep M."/>
            <person name="Feng L."/>
            <person name="Vaughn J.N."/>
            <person name="Grimwood J."/>
            <person name="Jenkins J."/>
            <person name="Barry K."/>
            <person name="Lindquist E."/>
            <person name="Hellsten U."/>
            <person name="Deshpande S."/>
            <person name="Wang X."/>
            <person name="Wu X."/>
            <person name="Mitros T."/>
            <person name="Triplett J."/>
            <person name="Yang X."/>
            <person name="Ye C.Y."/>
            <person name="Mauro-Herrera M."/>
            <person name="Wang L."/>
            <person name="Li P."/>
            <person name="Sharma M."/>
            <person name="Sharma R."/>
            <person name="Ronald P.C."/>
            <person name="Panaud O."/>
            <person name="Kellogg E.A."/>
            <person name="Brutnell T.P."/>
            <person name="Doust A.N."/>
            <person name="Tuskan G.A."/>
            <person name="Rokhsar D."/>
            <person name="Devos K.M."/>
        </authorList>
    </citation>
    <scope>NUCLEOTIDE SEQUENCE [LARGE SCALE GENOMIC DNA]</scope>
    <source>
        <strain evidence="1">Yugu1</strain>
    </source>
</reference>
<name>A0A368R134_SETIT</name>
<dbReference type="EMBL" id="CM003532">
    <property type="protein sequence ID" value="RCV23905.1"/>
    <property type="molecule type" value="Genomic_DNA"/>
</dbReference>
<gene>
    <name evidence="1" type="ORF">SETIT_5G042300v2</name>
</gene>